<proteinExistence type="predicted"/>
<dbReference type="Gene3D" id="2.40.50.180">
    <property type="entry name" value="CheA-289, Domain 4"/>
    <property type="match status" value="1"/>
</dbReference>
<gene>
    <name evidence="2" type="ORF">SAMN05878443_2317</name>
</gene>
<dbReference type="eggNOG" id="COG0835">
    <property type="taxonomic scope" value="Bacteria"/>
</dbReference>
<organism evidence="2 3">
    <name type="scientific">Carnobacterium alterfunditum</name>
    <dbReference type="NCBI Taxonomy" id="28230"/>
    <lineage>
        <taxon>Bacteria</taxon>
        <taxon>Bacillati</taxon>
        <taxon>Bacillota</taxon>
        <taxon>Bacilli</taxon>
        <taxon>Lactobacillales</taxon>
        <taxon>Carnobacteriaceae</taxon>
        <taxon>Carnobacterium</taxon>
    </lineage>
</organism>
<dbReference type="GO" id="GO:0007165">
    <property type="term" value="P:signal transduction"/>
    <property type="evidence" value="ECO:0007669"/>
    <property type="project" value="InterPro"/>
</dbReference>
<dbReference type="GO" id="GO:0005829">
    <property type="term" value="C:cytosol"/>
    <property type="evidence" value="ECO:0007669"/>
    <property type="project" value="TreeGrafter"/>
</dbReference>
<dbReference type="PANTHER" id="PTHR22617">
    <property type="entry name" value="CHEMOTAXIS SENSOR HISTIDINE KINASE-RELATED"/>
    <property type="match status" value="1"/>
</dbReference>
<feature type="domain" description="CheW-like" evidence="1">
    <location>
        <begin position="1"/>
        <end position="133"/>
    </location>
</feature>
<evidence type="ECO:0000313" key="2">
    <source>
        <dbReference type="EMBL" id="SIO27183.1"/>
    </source>
</evidence>
<dbReference type="GO" id="GO:0006935">
    <property type="term" value="P:chemotaxis"/>
    <property type="evidence" value="ECO:0007669"/>
    <property type="project" value="InterPro"/>
</dbReference>
<protein>
    <submittedName>
        <fullName evidence="2">Purine-binding chemotaxis protein CheW</fullName>
    </submittedName>
</protein>
<accession>A0A1N6I5A7</accession>
<dbReference type="SMART" id="SM00260">
    <property type="entry name" value="CheW"/>
    <property type="match status" value="1"/>
</dbReference>
<dbReference type="EMBL" id="FSRN01000001">
    <property type="protein sequence ID" value="SIO27183.1"/>
    <property type="molecule type" value="Genomic_DNA"/>
</dbReference>
<evidence type="ECO:0000259" key="1">
    <source>
        <dbReference type="PROSITE" id="PS50851"/>
    </source>
</evidence>
<name>A0A1N6I5A7_9LACT</name>
<dbReference type="Gene3D" id="2.30.30.40">
    <property type="entry name" value="SH3 Domains"/>
    <property type="match status" value="1"/>
</dbReference>
<keyword evidence="3" id="KW-1185">Reference proteome</keyword>
<evidence type="ECO:0000313" key="3">
    <source>
        <dbReference type="Proteomes" id="UP000184758"/>
    </source>
</evidence>
<dbReference type="InterPro" id="IPR036061">
    <property type="entry name" value="CheW-like_dom_sf"/>
</dbReference>
<dbReference type="InterPro" id="IPR002545">
    <property type="entry name" value="CheW-lke_dom"/>
</dbReference>
<dbReference type="AlphaFoldDB" id="A0A1N6I5A7"/>
<dbReference type="STRING" id="28230.SAMN05878443_2317"/>
<dbReference type="SUPFAM" id="SSF50341">
    <property type="entry name" value="CheW-like"/>
    <property type="match status" value="1"/>
</dbReference>
<dbReference type="Proteomes" id="UP000184758">
    <property type="component" value="Unassembled WGS sequence"/>
</dbReference>
<dbReference type="RefSeq" id="WP_034546319.1">
    <property type="nucleotide sequence ID" value="NZ_FSRN01000001.1"/>
</dbReference>
<dbReference type="PROSITE" id="PS50851">
    <property type="entry name" value="CHEW"/>
    <property type="match status" value="1"/>
</dbReference>
<reference evidence="3" key="1">
    <citation type="submission" date="2016-11" db="EMBL/GenBank/DDBJ databases">
        <authorList>
            <person name="Varghese N."/>
            <person name="Submissions S."/>
        </authorList>
    </citation>
    <scope>NUCLEOTIDE SEQUENCE [LARGE SCALE GENOMIC DNA]</scope>
    <source>
        <strain evidence="3">313</strain>
    </source>
</reference>
<sequence>MQMIIFTLNEKYYAFSSENVEEITTKIPWTPVPKSPAWVQGLVNLRGNVITLINFYKLLSPTDETKEIWYNNIIIVKNDEEKIAFMVDDVAWVLDIEPSAVQQLDDQIDELVSSVIQVKDQIVSVINMEKLFL</sequence>
<dbReference type="InterPro" id="IPR039315">
    <property type="entry name" value="CheW"/>
</dbReference>
<dbReference type="PANTHER" id="PTHR22617:SF23">
    <property type="entry name" value="CHEMOTAXIS PROTEIN CHEW"/>
    <property type="match status" value="1"/>
</dbReference>
<dbReference type="Pfam" id="PF01584">
    <property type="entry name" value="CheW"/>
    <property type="match status" value="1"/>
</dbReference>